<gene>
    <name evidence="3" type="ORF">GWK48_07785</name>
</gene>
<organism evidence="3 4">
    <name type="scientific">Metallosphaera tengchongensis</name>
    <dbReference type="NCBI Taxonomy" id="1532350"/>
    <lineage>
        <taxon>Archaea</taxon>
        <taxon>Thermoproteota</taxon>
        <taxon>Thermoprotei</taxon>
        <taxon>Sulfolobales</taxon>
        <taxon>Sulfolobaceae</taxon>
        <taxon>Metallosphaera</taxon>
    </lineage>
</organism>
<dbReference type="InterPro" id="IPR044153">
    <property type="entry name" value="PIN_Pae0151-like"/>
</dbReference>
<dbReference type="Pfam" id="PF01850">
    <property type="entry name" value="PIN"/>
    <property type="match status" value="1"/>
</dbReference>
<dbReference type="CDD" id="cd09873">
    <property type="entry name" value="PIN_Pae0151-like"/>
    <property type="match status" value="1"/>
</dbReference>
<protein>
    <submittedName>
        <fullName evidence="3">Type II toxin-antitoxin system VapC family toxin</fullName>
    </submittedName>
</protein>
<dbReference type="SUPFAM" id="SSF88723">
    <property type="entry name" value="PIN domain-like"/>
    <property type="match status" value="1"/>
</dbReference>
<dbReference type="Gene3D" id="3.40.50.1010">
    <property type="entry name" value="5'-nuclease"/>
    <property type="match status" value="1"/>
</dbReference>
<dbReference type="InterPro" id="IPR051619">
    <property type="entry name" value="TypeII_TA_RNase_PINc/VapC"/>
</dbReference>
<keyword evidence="1" id="KW-0460">Magnesium</keyword>
<dbReference type="GeneID" id="55641839"/>
<reference evidence="3 4" key="1">
    <citation type="submission" date="2020-02" db="EMBL/GenBank/DDBJ databases">
        <title>Comparative genome analysis reveals the metabolism and evolution of the thermophilic archaeal genus Metallosphaera.</title>
        <authorList>
            <person name="Jiang C."/>
        </authorList>
    </citation>
    <scope>NUCLEOTIDE SEQUENCE [LARGE SCALE GENOMIC DNA]</scope>
    <source>
        <strain evidence="3 4">Ric-A</strain>
    </source>
</reference>
<dbReference type="KEGG" id="mten:GWK48_07785"/>
<evidence type="ECO:0000313" key="4">
    <source>
        <dbReference type="Proteomes" id="UP000509301"/>
    </source>
</evidence>
<evidence type="ECO:0000256" key="1">
    <source>
        <dbReference type="ARBA" id="ARBA00022842"/>
    </source>
</evidence>
<dbReference type="Proteomes" id="UP000509301">
    <property type="component" value="Chromosome"/>
</dbReference>
<dbReference type="EMBL" id="CP049074">
    <property type="protein sequence ID" value="QKR00288.1"/>
    <property type="molecule type" value="Genomic_DNA"/>
</dbReference>
<sequence length="134" mass="15127">MRIVDASALTAVVLKEDGWEKIISLLVPAYSVDHVTKEVMNAIWKMKNVKRAIDDNTALGMKKILFDVLKERTLILLNEMDYLEDAFQIAINNDLTLYDSLYISACLKRGAQLITTDVKQAKIAEKLDVQVITV</sequence>
<accession>A0A6N0NY33</accession>
<keyword evidence="4" id="KW-1185">Reference proteome</keyword>
<evidence type="ECO:0000313" key="3">
    <source>
        <dbReference type="EMBL" id="QKR00288.1"/>
    </source>
</evidence>
<name>A0A6N0NY33_9CREN</name>
<feature type="domain" description="PIN" evidence="2">
    <location>
        <begin position="3"/>
        <end position="125"/>
    </location>
</feature>
<evidence type="ECO:0000259" key="2">
    <source>
        <dbReference type="Pfam" id="PF01850"/>
    </source>
</evidence>
<dbReference type="AlphaFoldDB" id="A0A6N0NY33"/>
<dbReference type="PANTHER" id="PTHR35901:SF1">
    <property type="entry name" value="EXONUCLEASE VAPC9"/>
    <property type="match status" value="1"/>
</dbReference>
<dbReference type="RefSeq" id="WP_174631130.1">
    <property type="nucleotide sequence ID" value="NZ_CP049074.1"/>
</dbReference>
<proteinExistence type="predicted"/>
<dbReference type="PANTHER" id="PTHR35901">
    <property type="entry name" value="RIBONUCLEASE VAPC3"/>
    <property type="match status" value="1"/>
</dbReference>
<dbReference type="InterPro" id="IPR002716">
    <property type="entry name" value="PIN_dom"/>
</dbReference>
<dbReference type="OrthoDB" id="269293at2157"/>
<dbReference type="InterPro" id="IPR029060">
    <property type="entry name" value="PIN-like_dom_sf"/>
</dbReference>